<organism evidence="1 2">
    <name type="scientific">Bacillus mycoides</name>
    <dbReference type="NCBI Taxonomy" id="1405"/>
    <lineage>
        <taxon>Bacteria</taxon>
        <taxon>Bacillati</taxon>
        <taxon>Bacillota</taxon>
        <taxon>Bacilli</taxon>
        <taxon>Bacillales</taxon>
        <taxon>Bacillaceae</taxon>
        <taxon>Bacillus</taxon>
        <taxon>Bacillus cereus group</taxon>
    </lineage>
</organism>
<gene>
    <name evidence="1" type="ORF">BACI71_210017</name>
</gene>
<dbReference type="EMBL" id="CABWMC010000014">
    <property type="protein sequence ID" value="VXC04477.1"/>
    <property type="molecule type" value="Genomic_DNA"/>
</dbReference>
<reference evidence="1 2" key="1">
    <citation type="submission" date="2019-10" db="EMBL/GenBank/DDBJ databases">
        <authorList>
            <person name="Karimi E."/>
        </authorList>
    </citation>
    <scope>NUCLEOTIDE SEQUENCE [LARGE SCALE GENOMIC DNA]</scope>
    <source>
        <strain evidence="1">Bacillus sp. 71</strain>
    </source>
</reference>
<sequence length="39" mass="4598">MLDYISKNLYGILTNEIVFSISKLIKKECFSNEAKHRHN</sequence>
<accession>A0A653VSK9</accession>
<dbReference type="AlphaFoldDB" id="A0A653VSK9"/>
<evidence type="ECO:0000313" key="1">
    <source>
        <dbReference type="EMBL" id="VXC04477.1"/>
    </source>
</evidence>
<protein>
    <submittedName>
        <fullName evidence="1">Uncharacterized protein</fullName>
    </submittedName>
</protein>
<name>A0A653VSK9_BACMY</name>
<evidence type="ECO:0000313" key="2">
    <source>
        <dbReference type="Proteomes" id="UP000437562"/>
    </source>
</evidence>
<proteinExistence type="predicted"/>
<dbReference type="Proteomes" id="UP000437562">
    <property type="component" value="Unassembled WGS sequence"/>
</dbReference>